<dbReference type="OrthoDB" id="4506189at2759"/>
<dbReference type="AlphaFoldDB" id="A0A9E7KXR9"/>
<accession>A0A9E7KXR9</accession>
<organism evidence="2 3">
    <name type="scientific">Musa troglodytarum</name>
    <name type="common">fe'i banana</name>
    <dbReference type="NCBI Taxonomy" id="320322"/>
    <lineage>
        <taxon>Eukaryota</taxon>
        <taxon>Viridiplantae</taxon>
        <taxon>Streptophyta</taxon>
        <taxon>Embryophyta</taxon>
        <taxon>Tracheophyta</taxon>
        <taxon>Spermatophyta</taxon>
        <taxon>Magnoliopsida</taxon>
        <taxon>Liliopsida</taxon>
        <taxon>Zingiberales</taxon>
        <taxon>Musaceae</taxon>
        <taxon>Musa</taxon>
    </lineage>
</organism>
<evidence type="ECO:0000256" key="1">
    <source>
        <dbReference type="SAM" id="MobiDB-lite"/>
    </source>
</evidence>
<reference evidence="2" key="1">
    <citation type="submission" date="2022-05" db="EMBL/GenBank/DDBJ databases">
        <title>The Musa troglodytarum L. genome provides insights into the mechanism of non-climacteric behaviour and enrichment of carotenoids.</title>
        <authorList>
            <person name="Wang J."/>
        </authorList>
    </citation>
    <scope>NUCLEOTIDE SEQUENCE</scope>
    <source>
        <tissue evidence="2">Leaf</tissue>
    </source>
</reference>
<evidence type="ECO:0000313" key="2">
    <source>
        <dbReference type="EMBL" id="URE36247.1"/>
    </source>
</evidence>
<name>A0A9E7KXR9_9LILI</name>
<keyword evidence="3" id="KW-1185">Reference proteome</keyword>
<feature type="region of interest" description="Disordered" evidence="1">
    <location>
        <begin position="1"/>
        <end position="34"/>
    </location>
</feature>
<sequence>MESKESNHEDRERDSTMPVKLNARAPTRVEKNRYSIPSGAVEHGLASPGHAMAVCSESLKTTCSTWLVISATTCCFNESTKDNIILFGGEHTKMEHLIPPKCYRKINGRSTLQELPRTQSGIDLMFRTQTCTV</sequence>
<feature type="compositionally biased region" description="Basic and acidic residues" evidence="1">
    <location>
        <begin position="1"/>
        <end position="15"/>
    </location>
</feature>
<dbReference type="EMBL" id="CP097510">
    <property type="protein sequence ID" value="URE36247.1"/>
    <property type="molecule type" value="Genomic_DNA"/>
</dbReference>
<gene>
    <name evidence="2" type="ORF">MUK42_16535</name>
</gene>
<protein>
    <submittedName>
        <fullName evidence="2">Uncharacterized protein</fullName>
    </submittedName>
</protein>
<evidence type="ECO:0000313" key="3">
    <source>
        <dbReference type="Proteomes" id="UP001055439"/>
    </source>
</evidence>
<proteinExistence type="predicted"/>
<dbReference type="Proteomes" id="UP001055439">
    <property type="component" value="Chromosome 8"/>
</dbReference>